<dbReference type="PANTHER" id="PTHR36205:SF2">
    <property type="entry name" value="MAJOR FACILITATOR SUPERFAMILY TRANSPORTER"/>
    <property type="match status" value="1"/>
</dbReference>
<protein>
    <submittedName>
        <fullName evidence="1">Uncharacterized protein</fullName>
    </submittedName>
</protein>
<dbReference type="PANTHER" id="PTHR36205">
    <property type="entry name" value="CHROMOSOME 19, WHOLE GENOME SHOTGUN SEQUENCE"/>
    <property type="match status" value="1"/>
</dbReference>
<keyword evidence="2" id="KW-1185">Reference proteome</keyword>
<evidence type="ECO:0000313" key="2">
    <source>
        <dbReference type="Proteomes" id="UP000044602"/>
    </source>
</evidence>
<reference evidence="1 2" key="1">
    <citation type="submission" date="2015-05" db="EMBL/GenBank/DDBJ databases">
        <authorList>
            <person name="Wang D.B."/>
            <person name="Wang M."/>
        </authorList>
    </citation>
    <scope>NUCLEOTIDE SEQUENCE [LARGE SCALE GENOMIC DNA]</scope>
    <source>
        <strain evidence="1">VL1</strain>
    </source>
</reference>
<dbReference type="InterPro" id="IPR021822">
    <property type="entry name" value="DUF3405"/>
</dbReference>
<dbReference type="Pfam" id="PF11885">
    <property type="entry name" value="DUF3405"/>
    <property type="match status" value="1"/>
</dbReference>
<dbReference type="STRING" id="100787.A0A0G4MBU7"/>
<dbReference type="AlphaFoldDB" id="A0A0G4MBU7"/>
<proteinExistence type="predicted"/>
<organism evidence="1 2">
    <name type="scientific">Verticillium longisporum</name>
    <name type="common">Verticillium dahliae var. longisporum</name>
    <dbReference type="NCBI Taxonomy" id="100787"/>
    <lineage>
        <taxon>Eukaryota</taxon>
        <taxon>Fungi</taxon>
        <taxon>Dikarya</taxon>
        <taxon>Ascomycota</taxon>
        <taxon>Pezizomycotina</taxon>
        <taxon>Sordariomycetes</taxon>
        <taxon>Hypocreomycetidae</taxon>
        <taxon>Glomerellales</taxon>
        <taxon>Plectosphaerellaceae</taxon>
        <taxon>Verticillium</taxon>
    </lineage>
</organism>
<gene>
    <name evidence="1" type="ORF">BN1708_015954</name>
</gene>
<evidence type="ECO:0000313" key="1">
    <source>
        <dbReference type="EMBL" id="CRK31400.1"/>
    </source>
</evidence>
<accession>A0A0G4MBU7</accession>
<dbReference type="Proteomes" id="UP000044602">
    <property type="component" value="Unassembled WGS sequence"/>
</dbReference>
<dbReference type="EMBL" id="CVQH01021740">
    <property type="protein sequence ID" value="CRK31400.1"/>
    <property type="molecule type" value="Genomic_DNA"/>
</dbReference>
<sequence>MRALISELNLRTGGEYQVYLLLHVRDSSLDIFGDDLTYKYVLDQNVPKEFHGMTILWNDRSVWDIYTAMTEDNERSVHSAQWLSVQKFSLEHPEYDYIWNWEMDARFTGHHYDFLQKLQSFAKKQPRRGLWERNERYYIPSYHGDYDHDFRNDVEARTAGDQVWGPPELPFIKPIGPKPPVSSPEQDPYQWGVGEESDLITLGPIFNP</sequence>
<name>A0A0G4MBU7_VERLO</name>